<dbReference type="PROSITE" id="PS51450">
    <property type="entry name" value="LRR"/>
    <property type="match status" value="1"/>
</dbReference>
<sequence>MRRLPLSAISTGKDIIIIIINCPPLTWKLSLSTNCIAKITNLSSLKEFERLADLLCLEDLRFIGNPLEDKESAQGTWRDNVSKRLPRLKKLDGNLIIRQEVAEGGG</sequence>
<evidence type="ECO:0000313" key="1">
    <source>
        <dbReference type="EMBL" id="TKS86153.1"/>
    </source>
</evidence>
<dbReference type="InterPro" id="IPR032675">
    <property type="entry name" value="LRR_dom_sf"/>
</dbReference>
<organism evidence="1 2">
    <name type="scientific">Collichthys lucidus</name>
    <name type="common">Big head croaker</name>
    <name type="synonym">Sciaena lucida</name>
    <dbReference type="NCBI Taxonomy" id="240159"/>
    <lineage>
        <taxon>Eukaryota</taxon>
        <taxon>Metazoa</taxon>
        <taxon>Chordata</taxon>
        <taxon>Craniata</taxon>
        <taxon>Vertebrata</taxon>
        <taxon>Euteleostomi</taxon>
        <taxon>Actinopterygii</taxon>
        <taxon>Neopterygii</taxon>
        <taxon>Teleostei</taxon>
        <taxon>Neoteleostei</taxon>
        <taxon>Acanthomorphata</taxon>
        <taxon>Eupercaria</taxon>
        <taxon>Sciaenidae</taxon>
        <taxon>Collichthys</taxon>
    </lineage>
</organism>
<gene>
    <name evidence="1" type="ORF">D9C73_020270</name>
</gene>
<dbReference type="Gene3D" id="3.80.10.10">
    <property type="entry name" value="Ribonuclease Inhibitor"/>
    <property type="match status" value="1"/>
</dbReference>
<dbReference type="AlphaFoldDB" id="A0A4U5VDC8"/>
<dbReference type="InterPro" id="IPR001611">
    <property type="entry name" value="Leu-rich_rpt"/>
</dbReference>
<protein>
    <submittedName>
        <fullName evidence="1">Dynein light chain 1, axonemal</fullName>
    </submittedName>
</protein>
<dbReference type="Proteomes" id="UP000298787">
    <property type="component" value="Chromosome 18"/>
</dbReference>
<accession>A0A4U5VDC8</accession>
<keyword evidence="2" id="KW-1185">Reference proteome</keyword>
<dbReference type="STRING" id="240159.A0A4U5VDC8"/>
<dbReference type="SUPFAM" id="SSF52058">
    <property type="entry name" value="L domain-like"/>
    <property type="match status" value="1"/>
</dbReference>
<dbReference type="EMBL" id="CM014095">
    <property type="protein sequence ID" value="TKS86153.1"/>
    <property type="molecule type" value="Genomic_DNA"/>
</dbReference>
<name>A0A4U5VDC8_COLLU</name>
<proteinExistence type="predicted"/>
<evidence type="ECO:0000313" key="2">
    <source>
        <dbReference type="Proteomes" id="UP000298787"/>
    </source>
</evidence>
<reference evidence="1 2" key="1">
    <citation type="submission" date="2019-01" db="EMBL/GenBank/DDBJ databases">
        <title>Genome Assembly of Collichthys lucidus.</title>
        <authorList>
            <person name="Cai M."/>
            <person name="Xiao S."/>
        </authorList>
    </citation>
    <scope>NUCLEOTIDE SEQUENCE [LARGE SCALE GENOMIC DNA]</scope>
    <source>
        <strain evidence="1">JT15FE1705JMU</strain>
        <tissue evidence="1">Muscle</tissue>
    </source>
</reference>